<evidence type="ECO:0000313" key="12">
    <source>
        <dbReference type="EMBL" id="KAK0416141.1"/>
    </source>
</evidence>
<keyword evidence="6" id="KW-0482">Metalloprotease</keyword>
<keyword evidence="2" id="KW-0645">Protease</keyword>
<accession>A0AA39I389</accession>
<reference evidence="12" key="1">
    <citation type="submission" date="2023-06" db="EMBL/GenBank/DDBJ databases">
        <title>Genomic analysis of the entomopathogenic nematode Steinernema hermaphroditum.</title>
        <authorList>
            <person name="Schwarz E.M."/>
            <person name="Heppert J.K."/>
            <person name="Baniya A."/>
            <person name="Schwartz H.T."/>
            <person name="Tan C.-H."/>
            <person name="Antoshechkin I."/>
            <person name="Sternberg P.W."/>
            <person name="Goodrich-Blair H."/>
            <person name="Dillman A.R."/>
        </authorList>
    </citation>
    <scope>NUCLEOTIDE SEQUENCE</scope>
    <source>
        <strain evidence="12">PS9179</strain>
        <tissue evidence="12">Whole animal</tissue>
    </source>
</reference>
<comment type="similarity">
    <text evidence="1">Belongs to the peptidase M16 family.</text>
</comment>
<protein>
    <recommendedName>
        <fullName evidence="14">Peptidase M16 N-terminal domain-containing protein</fullName>
    </recommendedName>
</protein>
<feature type="signal peptide" evidence="8">
    <location>
        <begin position="1"/>
        <end position="18"/>
    </location>
</feature>
<evidence type="ECO:0000256" key="3">
    <source>
        <dbReference type="ARBA" id="ARBA00022723"/>
    </source>
</evidence>
<dbReference type="Pfam" id="PF22456">
    <property type="entry name" value="PqqF-like_C_4"/>
    <property type="match status" value="1"/>
</dbReference>
<dbReference type="InterPro" id="IPR011765">
    <property type="entry name" value="Pept_M16_N"/>
</dbReference>
<evidence type="ECO:0000259" key="11">
    <source>
        <dbReference type="Pfam" id="PF22456"/>
    </source>
</evidence>
<name>A0AA39I389_9BILA</name>
<dbReference type="GO" id="GO:0005829">
    <property type="term" value="C:cytosol"/>
    <property type="evidence" value="ECO:0007669"/>
    <property type="project" value="TreeGrafter"/>
</dbReference>
<dbReference type="PANTHER" id="PTHR43690">
    <property type="entry name" value="NARDILYSIN"/>
    <property type="match status" value="1"/>
</dbReference>
<dbReference type="SUPFAM" id="SSF63411">
    <property type="entry name" value="LuxS/MPP-like metallohydrolase"/>
    <property type="match status" value="3"/>
</dbReference>
<evidence type="ECO:0000256" key="2">
    <source>
        <dbReference type="ARBA" id="ARBA00022670"/>
    </source>
</evidence>
<evidence type="ECO:0000256" key="8">
    <source>
        <dbReference type="SAM" id="SignalP"/>
    </source>
</evidence>
<keyword evidence="4" id="KW-0378">Hydrolase</keyword>
<feature type="region of interest" description="Disordered" evidence="7">
    <location>
        <begin position="81"/>
        <end position="105"/>
    </location>
</feature>
<dbReference type="GO" id="GO:0043171">
    <property type="term" value="P:peptide catabolic process"/>
    <property type="evidence" value="ECO:0007669"/>
    <property type="project" value="TreeGrafter"/>
</dbReference>
<feature type="domain" description="Coenzyme PQQ synthesis protein F-like C-terminal lobe" evidence="11">
    <location>
        <begin position="727"/>
        <end position="803"/>
    </location>
</feature>
<keyword evidence="13" id="KW-1185">Reference proteome</keyword>
<dbReference type="Gene3D" id="3.30.830.10">
    <property type="entry name" value="Metalloenzyme, LuxS/M16 peptidase-like"/>
    <property type="match status" value="3"/>
</dbReference>
<dbReference type="Pfam" id="PF16187">
    <property type="entry name" value="Peptidase_M16_M"/>
    <property type="match status" value="1"/>
</dbReference>
<feature type="domain" description="Peptidase M16 middle/third" evidence="10">
    <location>
        <begin position="464"/>
        <end position="622"/>
    </location>
</feature>
<evidence type="ECO:0000256" key="7">
    <source>
        <dbReference type="SAM" id="MobiDB-lite"/>
    </source>
</evidence>
<evidence type="ECO:0000259" key="9">
    <source>
        <dbReference type="Pfam" id="PF00675"/>
    </source>
</evidence>
<evidence type="ECO:0000259" key="10">
    <source>
        <dbReference type="Pfam" id="PF16187"/>
    </source>
</evidence>
<evidence type="ECO:0000256" key="1">
    <source>
        <dbReference type="ARBA" id="ARBA00007261"/>
    </source>
</evidence>
<dbReference type="GO" id="GO:0004222">
    <property type="term" value="F:metalloendopeptidase activity"/>
    <property type="evidence" value="ECO:0007669"/>
    <property type="project" value="TreeGrafter"/>
</dbReference>
<sequence length="986" mass="113288">MVRVFILLTAFLASFSAAQFYPAYDDIGCDLGASYYYTGKPVTLPSMSYHFKSSKEEEALRSWMERIRIIIDGHHYNGGKPMTLPSPAFKSSGDEPNEMEPPSWMKKLPLTHSEQQPSQVRSPKLSCVHITEKGKDKELDNGRHLMTSPPGPAKESTVQTTVVEKRFVDIKKNSKDPCEYRGLELRNGLRVLLVTNPSSTGCAASMDVHVGNCADPEEIAGMAHLCEHVLLRGSRKYPTKNEIYNFGVYRNGSTNYEWTNYRLGASPACFKASLDRFAHMFISPLFDGDSIEHEVEAVDSEFRNYQKKDSRRMKRLYRTLSRPGHDLRKFSTGNRETLMDIPKSKGLNIRDEMVKFFENHYSSNVMVLCIMGPQSVGELERLVLSLPLHEIPNRNLTPKVYEEHYYGPEETACRVDVIPVKNESFLEVNFATQDCPSHLYSCPYRHIQLRHCPLEEVAFKRKVSVAEGMPRLLESNDFKRIWYLESKRADQTFHALLDLPEVAVDPQNQVMLQLFTKCFEHQTREDFCDAKGARLEKSVTPRCRGLKLSFSVRVRNMCHVFVDYMRRLLAFEPERRVFDIQLDALRRKMDNFNAEQPYEQGERLLEYVLTEGGWSHRQLLEASGSVTFERLVEFIPTMWSALHLELFMYGSLAENEVMQLCSEILPANNSGARPLSSDELKPPREVQIPAGSYFYEHKQSVHSNSCIVFFLQVGGDIHSVTLLYPLALMMRVPASDTLRAKEQLGYRVVAEARTFECTNVHGLCLTVQGPYDPEFVEERIEAFLENFKNTLMGMSEATFRKYNCLEREEYEQYWKEIETKRYLFDVYKLHRSACRRLKKKDLINFYEGKIVAHSDNRQKVSIRVCSTTSHKELRSVQKNGIDEIRNLEHFKCISTPESVDSMSEDALRRQPERCSEGTELPVEGVELSVATFHGTSSKARLHLISYSWPRVRDALRSVTYHMTSVDVPVAEGARERVKIWGSSARA</sequence>
<dbReference type="GO" id="GO:0051603">
    <property type="term" value="P:proteolysis involved in protein catabolic process"/>
    <property type="evidence" value="ECO:0007669"/>
    <property type="project" value="TreeGrafter"/>
</dbReference>
<evidence type="ECO:0000256" key="6">
    <source>
        <dbReference type="ARBA" id="ARBA00023049"/>
    </source>
</evidence>
<dbReference type="Pfam" id="PF00675">
    <property type="entry name" value="Peptidase_M16"/>
    <property type="match status" value="1"/>
</dbReference>
<evidence type="ECO:0000256" key="4">
    <source>
        <dbReference type="ARBA" id="ARBA00022801"/>
    </source>
</evidence>
<dbReference type="Proteomes" id="UP001175271">
    <property type="component" value="Unassembled WGS sequence"/>
</dbReference>
<feature type="region of interest" description="Disordered" evidence="7">
    <location>
        <begin position="139"/>
        <end position="158"/>
    </location>
</feature>
<dbReference type="InterPro" id="IPR011249">
    <property type="entry name" value="Metalloenz_LuxS/M16"/>
</dbReference>
<dbReference type="InterPro" id="IPR054734">
    <property type="entry name" value="PqqF-like_C_4"/>
</dbReference>
<dbReference type="EMBL" id="JAUCMV010000002">
    <property type="protein sequence ID" value="KAK0416141.1"/>
    <property type="molecule type" value="Genomic_DNA"/>
</dbReference>
<feature type="chain" id="PRO_5041365283" description="Peptidase M16 N-terminal domain-containing protein" evidence="8">
    <location>
        <begin position="19"/>
        <end position="986"/>
    </location>
</feature>
<dbReference type="GO" id="GO:0046872">
    <property type="term" value="F:metal ion binding"/>
    <property type="evidence" value="ECO:0007669"/>
    <property type="project" value="UniProtKB-KW"/>
</dbReference>
<dbReference type="GO" id="GO:0005739">
    <property type="term" value="C:mitochondrion"/>
    <property type="evidence" value="ECO:0007669"/>
    <property type="project" value="TreeGrafter"/>
</dbReference>
<dbReference type="InterPro" id="IPR050626">
    <property type="entry name" value="Peptidase_M16"/>
</dbReference>
<evidence type="ECO:0000256" key="5">
    <source>
        <dbReference type="ARBA" id="ARBA00022833"/>
    </source>
</evidence>
<dbReference type="AlphaFoldDB" id="A0AA39I389"/>
<keyword evidence="8" id="KW-0732">Signal</keyword>
<keyword evidence="3" id="KW-0479">Metal-binding</keyword>
<evidence type="ECO:0000313" key="13">
    <source>
        <dbReference type="Proteomes" id="UP001175271"/>
    </source>
</evidence>
<comment type="caution">
    <text evidence="12">The sequence shown here is derived from an EMBL/GenBank/DDBJ whole genome shotgun (WGS) entry which is preliminary data.</text>
</comment>
<gene>
    <name evidence="12" type="ORF">QR680_012312</name>
</gene>
<evidence type="ECO:0008006" key="14">
    <source>
        <dbReference type="Google" id="ProtNLM"/>
    </source>
</evidence>
<organism evidence="12 13">
    <name type="scientific">Steinernema hermaphroditum</name>
    <dbReference type="NCBI Taxonomy" id="289476"/>
    <lineage>
        <taxon>Eukaryota</taxon>
        <taxon>Metazoa</taxon>
        <taxon>Ecdysozoa</taxon>
        <taxon>Nematoda</taxon>
        <taxon>Chromadorea</taxon>
        <taxon>Rhabditida</taxon>
        <taxon>Tylenchina</taxon>
        <taxon>Panagrolaimomorpha</taxon>
        <taxon>Strongyloidoidea</taxon>
        <taxon>Steinernematidae</taxon>
        <taxon>Steinernema</taxon>
    </lineage>
</organism>
<proteinExistence type="inferred from homology"/>
<keyword evidence="5" id="KW-0862">Zinc</keyword>
<dbReference type="InterPro" id="IPR032632">
    <property type="entry name" value="Peptidase_M16_M"/>
</dbReference>
<feature type="domain" description="Peptidase M16 N-terminal" evidence="9">
    <location>
        <begin position="190"/>
        <end position="317"/>
    </location>
</feature>
<dbReference type="PANTHER" id="PTHR43690:SF18">
    <property type="entry name" value="INSULIN-DEGRADING ENZYME-RELATED"/>
    <property type="match status" value="1"/>
</dbReference>